<organism evidence="2 3">
    <name type="scientific">Streptomyces griseiscabiei</name>
    <dbReference type="NCBI Taxonomy" id="2993540"/>
    <lineage>
        <taxon>Bacteria</taxon>
        <taxon>Bacillati</taxon>
        <taxon>Actinomycetota</taxon>
        <taxon>Actinomycetes</taxon>
        <taxon>Kitasatosporales</taxon>
        <taxon>Streptomycetaceae</taxon>
        <taxon>Streptomyces</taxon>
    </lineage>
</organism>
<dbReference type="EMBL" id="JARAVY010000034">
    <property type="protein sequence ID" value="MDX2915839.1"/>
    <property type="molecule type" value="Genomic_DNA"/>
</dbReference>
<accession>A0ABU4LJ59</accession>
<keyword evidence="3" id="KW-1185">Reference proteome</keyword>
<comment type="caution">
    <text evidence="2">The sequence shown here is derived from an EMBL/GenBank/DDBJ whole genome shotgun (WGS) entry which is preliminary data.</text>
</comment>
<sequence>MGTWAWARARATRGRASALATVAAVLTLGCLQGSTAGAQTVGEVSAASRTCHGTGPKGSLAGYGSPEDTPLQRTVLYMNKLSTGRHADVFTGLVLDEDETSVDLYRIPSAPFDKAVCDSAEKGVTVRLHDRDINERDLNTLLDRVTEDMTRWDGTFTMRETGLDGTGRVQIGVDDPDTAEPILREAYGARNAKYLLVEYAAQAHLL</sequence>
<dbReference type="RefSeq" id="WP_256963987.1">
    <property type="nucleotide sequence ID" value="NZ_JARAVY010000034.1"/>
</dbReference>
<dbReference type="Proteomes" id="UP001271723">
    <property type="component" value="Unassembled WGS sequence"/>
</dbReference>
<keyword evidence="1" id="KW-0732">Signal</keyword>
<evidence type="ECO:0000313" key="3">
    <source>
        <dbReference type="Proteomes" id="UP001271723"/>
    </source>
</evidence>
<feature type="signal peptide" evidence="1">
    <location>
        <begin position="1"/>
        <end position="38"/>
    </location>
</feature>
<proteinExistence type="predicted"/>
<evidence type="ECO:0008006" key="4">
    <source>
        <dbReference type="Google" id="ProtNLM"/>
    </source>
</evidence>
<evidence type="ECO:0000256" key="1">
    <source>
        <dbReference type="SAM" id="SignalP"/>
    </source>
</evidence>
<gene>
    <name evidence="2" type="ORF">PV517_45115</name>
</gene>
<evidence type="ECO:0000313" key="2">
    <source>
        <dbReference type="EMBL" id="MDX2915839.1"/>
    </source>
</evidence>
<feature type="chain" id="PRO_5045607963" description="Lipoprotein" evidence="1">
    <location>
        <begin position="39"/>
        <end position="206"/>
    </location>
</feature>
<reference evidence="2 3" key="1">
    <citation type="journal article" date="2023" name="Microb. Genom.">
        <title>Mesoterricola silvestris gen. nov., sp. nov., Mesoterricola sediminis sp. nov., Geothrix oryzae sp. nov., Geothrix edaphica sp. nov., Geothrix rubra sp. nov., and Geothrix limicola sp. nov., six novel members of Acidobacteriota isolated from soils.</title>
        <authorList>
            <person name="Weisberg A.J."/>
            <person name="Pearce E."/>
            <person name="Kramer C.G."/>
            <person name="Chang J.H."/>
            <person name="Clarke C.R."/>
        </authorList>
    </citation>
    <scope>NUCLEOTIDE SEQUENCE [LARGE SCALE GENOMIC DNA]</scope>
    <source>
        <strain evidence="2 3">NRRL_B-2795</strain>
    </source>
</reference>
<name>A0ABU4LJ59_9ACTN</name>
<protein>
    <recommendedName>
        <fullName evidence="4">Lipoprotein</fullName>
    </recommendedName>
</protein>